<dbReference type="AlphaFoldDB" id="A0A7V1ZI26"/>
<sequence length="178" mass="21145">MASTRDIVTDRRAEYAFHDDIVYLAETRRGLSREVVEEISRIKGEPEWMLRFRLRAYDHFVKRPLPTWGGDLSRIDFDKIVYYRKPHEREERSWDDVPEQIKRTFERLGIPEAERKFLAGVGAQYDSEVVYHSVREELAKLYQALRRKSVGAMLPLDHLRHREGYFACLLSAPHRSPR</sequence>
<evidence type="ECO:0000313" key="1">
    <source>
        <dbReference type="EMBL" id="HEQ88394.1"/>
    </source>
</evidence>
<proteinExistence type="predicted"/>
<dbReference type="PANTHER" id="PTHR30508:SF1">
    <property type="entry name" value="UPF0051 PROTEIN ABCI8, CHLOROPLASTIC-RELATED"/>
    <property type="match status" value="1"/>
</dbReference>
<dbReference type="InterPro" id="IPR055346">
    <property type="entry name" value="Fe-S_cluster_assembly_SufBD"/>
</dbReference>
<protein>
    <recommendedName>
        <fullName evidence="2">Fe-S cluster assembly protein SufB</fullName>
    </recommendedName>
</protein>
<reference evidence="1" key="1">
    <citation type="journal article" date="2020" name="mSystems">
        <title>Genome- and Community-Level Interaction Insights into Carbon Utilization and Element Cycling Functions of Hydrothermarchaeota in Hydrothermal Sediment.</title>
        <authorList>
            <person name="Zhou Z."/>
            <person name="Liu Y."/>
            <person name="Xu W."/>
            <person name="Pan J."/>
            <person name="Luo Z.H."/>
            <person name="Li M."/>
        </authorList>
    </citation>
    <scope>NUCLEOTIDE SEQUENCE [LARGE SCALE GENOMIC DNA]</scope>
    <source>
        <strain evidence="1">SpSt-186</strain>
    </source>
</reference>
<dbReference type="GO" id="GO:0016226">
    <property type="term" value="P:iron-sulfur cluster assembly"/>
    <property type="evidence" value="ECO:0007669"/>
    <property type="project" value="InterPro"/>
</dbReference>
<gene>
    <name evidence="1" type="ORF">ENP06_03170</name>
</gene>
<dbReference type="InterPro" id="IPR037284">
    <property type="entry name" value="SUF_FeS_clus_asmbl_SufBD_sf"/>
</dbReference>
<accession>A0A7V1ZI26</accession>
<comment type="caution">
    <text evidence="1">The sequence shown here is derived from an EMBL/GenBank/DDBJ whole genome shotgun (WGS) entry which is preliminary data.</text>
</comment>
<evidence type="ECO:0008006" key="2">
    <source>
        <dbReference type="Google" id="ProtNLM"/>
    </source>
</evidence>
<dbReference type="PANTHER" id="PTHR30508">
    <property type="entry name" value="FES CLUSTER ASSEMBLY PROTEIN SUF"/>
    <property type="match status" value="1"/>
</dbReference>
<dbReference type="EMBL" id="DSHW01000236">
    <property type="protein sequence ID" value="HEQ88394.1"/>
    <property type="molecule type" value="Genomic_DNA"/>
</dbReference>
<dbReference type="SUPFAM" id="SSF101960">
    <property type="entry name" value="Stabilizer of iron transporter SufD"/>
    <property type="match status" value="1"/>
</dbReference>
<organism evidence="1">
    <name type="scientific">Thermoanaerobaculum aquaticum</name>
    <dbReference type="NCBI Taxonomy" id="1312852"/>
    <lineage>
        <taxon>Bacteria</taxon>
        <taxon>Pseudomonadati</taxon>
        <taxon>Acidobacteriota</taxon>
        <taxon>Thermoanaerobaculia</taxon>
        <taxon>Thermoanaerobaculales</taxon>
        <taxon>Thermoanaerobaculaceae</taxon>
        <taxon>Thermoanaerobaculum</taxon>
    </lineage>
</organism>
<name>A0A7V1ZI26_9BACT</name>